<dbReference type="AlphaFoldDB" id="A0A8S1D925"/>
<comment type="subcellular location">
    <subcellularLocation>
        <location evidence="1">Secreted</location>
    </subcellularLocation>
</comment>
<name>A0A8S1D925_9INSE</name>
<evidence type="ECO:0000313" key="4">
    <source>
        <dbReference type="EMBL" id="CAB3376321.1"/>
    </source>
</evidence>
<evidence type="ECO:0000256" key="3">
    <source>
        <dbReference type="ARBA" id="ARBA00022525"/>
    </source>
</evidence>
<sequence length="299" mass="32946">MTTTATKAATVTTTATYSSADTSTTVAAGSSTTITTTTTAYTKSTINNSSTYSSTTKSSKTSGSTKTTTTSLRYIVCSTLNERILTSCCKSPISDFFRREQKFACNSQKFDREKFLISNEYFLHSLQSQRTNLIDFMSYNTAQKLGYSACFSECLFKNAGIIRNDAINETAFIDLIVSNLKKDWKNTANSSASHCLESMSNVKVNNAVRLGNVKKCSILPTLLLQCVLKDIRANCPSNSQISSYVCSRSRSNFNYCDAFASNEYGGTSGRIYNNVRRVYSPRGYSRPKLSTYIIGFVGK</sequence>
<keyword evidence="5" id="KW-1185">Reference proteome</keyword>
<evidence type="ECO:0000313" key="5">
    <source>
        <dbReference type="Proteomes" id="UP000494165"/>
    </source>
</evidence>
<proteinExistence type="inferred from homology"/>
<protein>
    <submittedName>
        <fullName evidence="4">Uncharacterized protein</fullName>
    </submittedName>
</protein>
<evidence type="ECO:0000256" key="2">
    <source>
        <dbReference type="ARBA" id="ARBA00008098"/>
    </source>
</evidence>
<dbReference type="Proteomes" id="UP000494165">
    <property type="component" value="Unassembled WGS sequence"/>
</dbReference>
<gene>
    <name evidence="4" type="ORF">CLODIP_2_CD03710</name>
</gene>
<evidence type="ECO:0000256" key="1">
    <source>
        <dbReference type="ARBA" id="ARBA00004613"/>
    </source>
</evidence>
<dbReference type="EMBL" id="CADEPI010000127">
    <property type="protein sequence ID" value="CAB3376321.1"/>
    <property type="molecule type" value="Genomic_DNA"/>
</dbReference>
<reference evidence="4 5" key="1">
    <citation type="submission" date="2020-04" db="EMBL/GenBank/DDBJ databases">
        <authorList>
            <person name="Alioto T."/>
            <person name="Alioto T."/>
            <person name="Gomez Garrido J."/>
        </authorList>
    </citation>
    <scope>NUCLEOTIDE SEQUENCE [LARGE SCALE GENOMIC DNA]</scope>
</reference>
<comment type="similarity">
    <text evidence="2">Belongs to the PBP/GOBP family.</text>
</comment>
<dbReference type="InterPro" id="IPR052295">
    <property type="entry name" value="Odorant-binding_protein"/>
</dbReference>
<dbReference type="OrthoDB" id="7730192at2759"/>
<keyword evidence="3" id="KW-0964">Secreted</keyword>
<dbReference type="GO" id="GO:0005576">
    <property type="term" value="C:extracellular region"/>
    <property type="evidence" value="ECO:0007669"/>
    <property type="project" value="UniProtKB-SubCell"/>
</dbReference>
<dbReference type="Gene3D" id="1.10.238.270">
    <property type="match status" value="1"/>
</dbReference>
<dbReference type="PANTHER" id="PTHR21066:SF3">
    <property type="entry name" value="IP02236P"/>
    <property type="match status" value="1"/>
</dbReference>
<comment type="caution">
    <text evidence="4">The sequence shown here is derived from an EMBL/GenBank/DDBJ whole genome shotgun (WGS) entry which is preliminary data.</text>
</comment>
<accession>A0A8S1D925</accession>
<organism evidence="4 5">
    <name type="scientific">Cloeon dipterum</name>
    <dbReference type="NCBI Taxonomy" id="197152"/>
    <lineage>
        <taxon>Eukaryota</taxon>
        <taxon>Metazoa</taxon>
        <taxon>Ecdysozoa</taxon>
        <taxon>Arthropoda</taxon>
        <taxon>Hexapoda</taxon>
        <taxon>Insecta</taxon>
        <taxon>Pterygota</taxon>
        <taxon>Palaeoptera</taxon>
        <taxon>Ephemeroptera</taxon>
        <taxon>Pisciforma</taxon>
        <taxon>Baetidae</taxon>
        <taxon>Cloeon</taxon>
    </lineage>
</organism>
<dbReference type="PANTHER" id="PTHR21066">
    <property type="entry name" value="ODORANT-BINDING PROTEIN 59A-RELATED"/>
    <property type="match status" value="1"/>
</dbReference>